<keyword evidence="4 10" id="KW-0812">Transmembrane</keyword>
<feature type="transmembrane region" description="Helical" evidence="10">
    <location>
        <begin position="329"/>
        <end position="348"/>
    </location>
</feature>
<feature type="transmembrane region" description="Helical" evidence="10">
    <location>
        <begin position="882"/>
        <end position="901"/>
    </location>
</feature>
<dbReference type="SUPFAM" id="SSF52540">
    <property type="entry name" value="P-loop containing nucleoside triphosphate hydrolases"/>
    <property type="match status" value="2"/>
</dbReference>
<organism evidence="13 14">
    <name type="scientific">Pleurostoma richardsiae</name>
    <dbReference type="NCBI Taxonomy" id="41990"/>
    <lineage>
        <taxon>Eukaryota</taxon>
        <taxon>Fungi</taxon>
        <taxon>Dikarya</taxon>
        <taxon>Ascomycota</taxon>
        <taxon>Pezizomycotina</taxon>
        <taxon>Sordariomycetes</taxon>
        <taxon>Sordariomycetidae</taxon>
        <taxon>Calosphaeriales</taxon>
        <taxon>Pleurostomataceae</taxon>
        <taxon>Pleurostoma</taxon>
    </lineage>
</organism>
<keyword evidence="8 10" id="KW-0472">Membrane</keyword>
<keyword evidence="7 10" id="KW-1133">Transmembrane helix</keyword>
<feature type="transmembrane region" description="Helical" evidence="10">
    <location>
        <begin position="803"/>
        <end position="827"/>
    </location>
</feature>
<dbReference type="GO" id="GO:0005743">
    <property type="term" value="C:mitochondrial inner membrane"/>
    <property type="evidence" value="ECO:0007669"/>
    <property type="project" value="TreeGrafter"/>
</dbReference>
<evidence type="ECO:0000256" key="9">
    <source>
        <dbReference type="SAM" id="MobiDB-lite"/>
    </source>
</evidence>
<evidence type="ECO:0000256" key="1">
    <source>
        <dbReference type="ARBA" id="ARBA00004141"/>
    </source>
</evidence>
<dbReference type="PANTHER" id="PTHR43394:SF27">
    <property type="entry name" value="ATP-DEPENDENT TRANSLOCASE ABCB1-LIKE"/>
    <property type="match status" value="1"/>
</dbReference>
<dbReference type="CDD" id="cd18578">
    <property type="entry name" value="ABC_6TM_Pgp_ABCB1_D2_like"/>
    <property type="match status" value="1"/>
</dbReference>
<comment type="subcellular location">
    <subcellularLocation>
        <location evidence="1">Membrane</location>
        <topology evidence="1">Multi-pass membrane protein</topology>
    </subcellularLocation>
</comment>
<evidence type="ECO:0000259" key="12">
    <source>
        <dbReference type="PROSITE" id="PS50929"/>
    </source>
</evidence>
<dbReference type="SUPFAM" id="SSF90123">
    <property type="entry name" value="ABC transporter transmembrane region"/>
    <property type="match status" value="2"/>
</dbReference>
<dbReference type="FunFam" id="1.20.1560.10:FF:000057">
    <property type="entry name" value="ABC multidrug transporter SitT"/>
    <property type="match status" value="1"/>
</dbReference>
<feature type="transmembrane region" description="Helical" evidence="10">
    <location>
        <begin position="186"/>
        <end position="203"/>
    </location>
</feature>
<dbReference type="Gene3D" id="3.40.50.300">
    <property type="entry name" value="P-loop containing nucleotide triphosphate hydrolases"/>
    <property type="match status" value="2"/>
</dbReference>
<name>A0AA38VTG4_9PEZI</name>
<dbReference type="Proteomes" id="UP001174694">
    <property type="component" value="Unassembled WGS sequence"/>
</dbReference>
<sequence>MAAATTQDDEKKKEPEVPKQKKPFFVFFRLLLSASPTPVDILLLITGVIGSIAAGVPFPLLGILFGELIDDINSSSCSSSSSSSSLSSRLFARSDSSNDDPQSSVNHKVLLVVYITIAYFGLIFVYIQSLSVFGSRLAHRLRDAYFASLLRQEVSYFDALPAGEVASRLSADIEAVRAGTSEKVGVWLYSVSFFVTAYVVAFMKDAKLAGMLLSLVPAFMAMSLVGGHYVGKFAGAVSDRVASASSIALEGLANVMVVQAFGAEGRLEERFATELRGARRDGVKKAIATGLQAGVLYFVAYAASGLAFWQGSRHIAAAVGGDGGGVSVGAIYTVIFILVDATIILSTVSPYLQIFGSATAAFTKLEEGINRKSNIDATEEPALAAPSSLIEAGDVEVRGVTFAYPSRPEVQVLRNVSLNFPAGQHTAIVGLSGSGKSTIAGLLTRLYDPADGGIFIGGQDIKTVNTRHLRSMIGLVQQDPLLLDRSLLENIAHGLVNSSNPGHEHLRSFILGPELGEIADLVRSGQSMTSAAEMKGSVAVEVVSLVQRAADLADVTTFAQTLERGFGTTIGPGGDRLSGGQRQRVALARALVKDPKIVVLDEATAALDSATEQRIQGAMEKISQGRTLITIAHRLATVRHAANIIVMGNGKVLEQGTHEVLIAKNGHYASLVRQQSVESADAAHWEEEETEGTQGHHEIARAISKKSAIEESKEHLSDSSTEKHSEEAQGKTPPAVAKKEANTYPVLKRLGALLRPYLLWLFLGLIAAIVVAGSYTGEAFIFGNTVSALSPCKSPSSIRSRGAFFGLMFFILALIELAANALSWSLFGWTAERLLYAVRVLSFRSLFEQDLHWHQSEGRTPSQLLGFITDDSSALGGLTGSIIGTVLSICINLIAAVIVTLIVAWKIALVCLAVVPLMLGSGLMQLRQLSAFAARHEAAFARSISISVEAVNSIRAVAALGLEGEVLGTYRRSLGAPKREIARASAVANFWLALAYSIGYWIYALAYWWGAKLIIAGEYSQAQFFIVLVALLVSAQLWSQMFTLAPELTKANAAVARIVDLIDQGKSKTLKHPGAGSARTGGVVDEADIEGSGRLDPEKARGTEVKFSDVHFFYPSRPDVEVLKGLSLSVQPGQFCALVGPSGAGKSTVFSLLLRMFPISSGRITLDGLDISSSTDPAFRNTIGLVPQAPVLFDGTVRFNVALGSQPGREATQDEIEAACRVANIHDTIASLPEGYDTRIGPNGGQLSGGQRQRLAIARALVRLPRLLLLDESTSALDAESERLLGEGLERVRAGGGTTVLCIAHRLSTVRRADVICCVEDGRVADRGTHEELLGRSDSYRLAVAHQTLEG</sequence>
<evidence type="ECO:0000313" key="14">
    <source>
        <dbReference type="Proteomes" id="UP001174694"/>
    </source>
</evidence>
<dbReference type="FunFam" id="3.40.50.300:FF:000913">
    <property type="entry name" value="ABC multidrug transporter SitT"/>
    <property type="match status" value="1"/>
</dbReference>
<feature type="transmembrane region" description="Helical" evidence="10">
    <location>
        <begin position="988"/>
        <end position="1009"/>
    </location>
</feature>
<comment type="caution">
    <text evidence="13">The sequence shown here is derived from an EMBL/GenBank/DDBJ whole genome shotgun (WGS) entry which is preliminary data.</text>
</comment>
<accession>A0AA38VTG4</accession>
<dbReference type="InterPro" id="IPR017871">
    <property type="entry name" value="ABC_transporter-like_CS"/>
</dbReference>
<reference evidence="13" key="1">
    <citation type="submission" date="2022-07" db="EMBL/GenBank/DDBJ databases">
        <title>Fungi with potential for degradation of polypropylene.</title>
        <authorList>
            <person name="Gostincar C."/>
        </authorList>
    </citation>
    <scope>NUCLEOTIDE SEQUENCE</scope>
    <source>
        <strain evidence="13">EXF-13308</strain>
    </source>
</reference>
<evidence type="ECO:0000256" key="5">
    <source>
        <dbReference type="ARBA" id="ARBA00022741"/>
    </source>
</evidence>
<dbReference type="PANTHER" id="PTHR43394">
    <property type="entry name" value="ATP-DEPENDENT PERMEASE MDL1, MITOCHONDRIAL"/>
    <property type="match status" value="1"/>
</dbReference>
<feature type="domain" description="ABC transmembrane type-1" evidence="12">
    <location>
        <begin position="762"/>
        <end position="1050"/>
    </location>
</feature>
<dbReference type="Pfam" id="PF00005">
    <property type="entry name" value="ABC_tran"/>
    <property type="match status" value="2"/>
</dbReference>
<dbReference type="InterPro" id="IPR003439">
    <property type="entry name" value="ABC_transporter-like_ATP-bd"/>
</dbReference>
<feature type="compositionally biased region" description="Basic and acidic residues" evidence="9">
    <location>
        <begin position="710"/>
        <end position="729"/>
    </location>
</feature>
<evidence type="ECO:0000256" key="10">
    <source>
        <dbReference type="SAM" id="Phobius"/>
    </source>
</evidence>
<evidence type="ECO:0000256" key="6">
    <source>
        <dbReference type="ARBA" id="ARBA00022840"/>
    </source>
</evidence>
<dbReference type="PROSITE" id="PS50893">
    <property type="entry name" value="ABC_TRANSPORTER_2"/>
    <property type="match status" value="2"/>
</dbReference>
<evidence type="ECO:0000256" key="3">
    <source>
        <dbReference type="ARBA" id="ARBA00022448"/>
    </source>
</evidence>
<feature type="transmembrane region" description="Helical" evidence="10">
    <location>
        <begin position="757"/>
        <end position="783"/>
    </location>
</feature>
<keyword evidence="5" id="KW-0547">Nucleotide-binding</keyword>
<feature type="region of interest" description="Disordered" evidence="9">
    <location>
        <begin position="710"/>
        <end position="736"/>
    </location>
</feature>
<keyword evidence="14" id="KW-1185">Reference proteome</keyword>
<evidence type="ECO:0000256" key="2">
    <source>
        <dbReference type="ARBA" id="ARBA00007577"/>
    </source>
</evidence>
<gene>
    <name evidence="13" type="ORF">NKR23_g3685</name>
</gene>
<dbReference type="Gene3D" id="1.20.1560.10">
    <property type="entry name" value="ABC transporter type 1, transmembrane domain"/>
    <property type="match status" value="1"/>
</dbReference>
<keyword evidence="6" id="KW-0067">ATP-binding</keyword>
<dbReference type="PROSITE" id="PS50929">
    <property type="entry name" value="ABC_TM1F"/>
    <property type="match status" value="2"/>
</dbReference>
<dbReference type="SMART" id="SM00382">
    <property type="entry name" value="AAA"/>
    <property type="match status" value="2"/>
</dbReference>
<dbReference type="InterPro" id="IPR011527">
    <property type="entry name" value="ABC1_TM_dom"/>
</dbReference>
<dbReference type="InterPro" id="IPR039421">
    <property type="entry name" value="Type_1_exporter"/>
</dbReference>
<protein>
    <submittedName>
        <fullName evidence="13">P-loop containing nucleoside triphosphate hydrolase protein</fullName>
    </submittedName>
</protein>
<proteinExistence type="inferred from homology"/>
<dbReference type="GO" id="GO:0015421">
    <property type="term" value="F:ABC-type oligopeptide transporter activity"/>
    <property type="evidence" value="ECO:0007669"/>
    <property type="project" value="TreeGrafter"/>
</dbReference>
<feature type="transmembrane region" description="Helical" evidence="10">
    <location>
        <begin position="907"/>
        <end position="926"/>
    </location>
</feature>
<comment type="similarity">
    <text evidence="2">Belongs to the ABC transporter superfamily. ABCB family. Multidrug resistance exporter (TC 3.A.1.201) subfamily.</text>
</comment>
<dbReference type="Pfam" id="PF00664">
    <property type="entry name" value="ABC_membrane"/>
    <property type="match status" value="2"/>
</dbReference>
<feature type="region of interest" description="Disordered" evidence="9">
    <location>
        <begin position="679"/>
        <end position="698"/>
    </location>
</feature>
<dbReference type="EMBL" id="JANBVO010000008">
    <property type="protein sequence ID" value="KAJ9150421.1"/>
    <property type="molecule type" value="Genomic_DNA"/>
</dbReference>
<feature type="transmembrane region" description="Helical" evidence="10">
    <location>
        <begin position="41"/>
        <end position="65"/>
    </location>
</feature>
<dbReference type="GO" id="GO:0005524">
    <property type="term" value="F:ATP binding"/>
    <property type="evidence" value="ECO:0007669"/>
    <property type="project" value="UniProtKB-KW"/>
</dbReference>
<feature type="domain" description="ABC transmembrane type-1" evidence="12">
    <location>
        <begin position="45"/>
        <end position="357"/>
    </location>
</feature>
<feature type="transmembrane region" description="Helical" evidence="10">
    <location>
        <begin position="109"/>
        <end position="127"/>
    </location>
</feature>
<feature type="domain" description="ABC transporter" evidence="11">
    <location>
        <begin position="395"/>
        <end position="674"/>
    </location>
</feature>
<evidence type="ECO:0000256" key="8">
    <source>
        <dbReference type="ARBA" id="ARBA00023136"/>
    </source>
</evidence>
<dbReference type="PROSITE" id="PS00211">
    <property type="entry name" value="ABC_TRANSPORTER_1"/>
    <property type="match status" value="2"/>
</dbReference>
<feature type="transmembrane region" description="Helical" evidence="10">
    <location>
        <begin position="286"/>
        <end position="309"/>
    </location>
</feature>
<keyword evidence="3" id="KW-0813">Transport</keyword>
<evidence type="ECO:0000256" key="4">
    <source>
        <dbReference type="ARBA" id="ARBA00022692"/>
    </source>
</evidence>
<dbReference type="InterPro" id="IPR027417">
    <property type="entry name" value="P-loop_NTPase"/>
</dbReference>
<dbReference type="InterPro" id="IPR036640">
    <property type="entry name" value="ABC1_TM_sf"/>
</dbReference>
<evidence type="ECO:0000259" key="11">
    <source>
        <dbReference type="PROSITE" id="PS50893"/>
    </source>
</evidence>
<dbReference type="GO" id="GO:0016887">
    <property type="term" value="F:ATP hydrolysis activity"/>
    <property type="evidence" value="ECO:0007669"/>
    <property type="project" value="InterPro"/>
</dbReference>
<keyword evidence="13" id="KW-0378">Hydrolase</keyword>
<evidence type="ECO:0000256" key="7">
    <source>
        <dbReference type="ARBA" id="ARBA00022989"/>
    </source>
</evidence>
<dbReference type="InterPro" id="IPR003593">
    <property type="entry name" value="AAA+_ATPase"/>
</dbReference>
<evidence type="ECO:0000313" key="13">
    <source>
        <dbReference type="EMBL" id="KAJ9150421.1"/>
    </source>
</evidence>
<dbReference type="GO" id="GO:0090374">
    <property type="term" value="P:oligopeptide export from mitochondrion"/>
    <property type="evidence" value="ECO:0007669"/>
    <property type="project" value="TreeGrafter"/>
</dbReference>
<feature type="domain" description="ABC transporter" evidence="11">
    <location>
        <begin position="1105"/>
        <end position="1346"/>
    </location>
</feature>
<feature type="transmembrane region" description="Helical" evidence="10">
    <location>
        <begin position="210"/>
        <end position="230"/>
    </location>
</feature>
<dbReference type="CDD" id="cd18577">
    <property type="entry name" value="ABC_6TM_Pgp_ABCB1_D1_like"/>
    <property type="match status" value="1"/>
</dbReference>